<evidence type="ECO:0000256" key="1">
    <source>
        <dbReference type="SAM" id="MobiDB-lite"/>
    </source>
</evidence>
<dbReference type="EMBL" id="ML977319">
    <property type="protein sequence ID" value="KAF2117031.1"/>
    <property type="molecule type" value="Genomic_DNA"/>
</dbReference>
<dbReference type="Proteomes" id="UP000799770">
    <property type="component" value="Unassembled WGS sequence"/>
</dbReference>
<sequence>MTEKVTKPRQRKKKETVKNQEGAGAVANVPKPKPARPRIQIVKQEPTDAPTPLPLAVVRQPLASTPNNPQLEGEDAIRSIRFHYKLPMLYQPSQAEAYESAFISHFVELNRTVRSASQETPWVSQIPGLHRRATKPALKLSIRAASMAFYAQVHQEPSILTDSYRWYTMSLNTQRAALSKLDRDAIPDEEELLVPIILGLYEVYAGTTPTSVFQHLTAATRIFALRGPRNMASGVANTLLKAIRISDAHKAVMFNQPSVLSTPEWMTLPFVLSPKNAHQLLNDVVLQIPACIALSGLKGSLGDVFTRDIAPGTDLGPVRERTAQLIQNLDDWADKYPHLCEAKPGTQVVALDMGIYKSPTSPQTPASPSLMLPGTFIALIAASYNATRLILTLLQQKISSFDLDPTPTTAVPHPMTPIQSPNLGATLKAVKFSQTILAIASYLESTHPVGFDFMRSVFPLVCVAALGPRPEDQNVAKEMLVRWGTSRGVGGLCGAWRQN</sequence>
<accession>A0A6A5ZF28</accession>
<dbReference type="PANTHER" id="PTHR38111">
    <property type="entry name" value="ZN(2)-C6 FUNGAL-TYPE DOMAIN-CONTAINING PROTEIN-RELATED"/>
    <property type="match status" value="1"/>
</dbReference>
<proteinExistence type="predicted"/>
<evidence type="ECO:0008006" key="4">
    <source>
        <dbReference type="Google" id="ProtNLM"/>
    </source>
</evidence>
<feature type="region of interest" description="Disordered" evidence="1">
    <location>
        <begin position="1"/>
        <end position="53"/>
    </location>
</feature>
<dbReference type="PANTHER" id="PTHR38111:SF2">
    <property type="entry name" value="FINGER DOMAIN PROTEIN, PUTATIVE (AFU_ORTHOLOGUE AFUA_1G01560)-RELATED"/>
    <property type="match status" value="1"/>
</dbReference>
<reference evidence="2" key="1">
    <citation type="journal article" date="2020" name="Stud. Mycol.">
        <title>101 Dothideomycetes genomes: a test case for predicting lifestyles and emergence of pathogens.</title>
        <authorList>
            <person name="Haridas S."/>
            <person name="Albert R."/>
            <person name="Binder M."/>
            <person name="Bloem J."/>
            <person name="Labutti K."/>
            <person name="Salamov A."/>
            <person name="Andreopoulos B."/>
            <person name="Baker S."/>
            <person name="Barry K."/>
            <person name="Bills G."/>
            <person name="Bluhm B."/>
            <person name="Cannon C."/>
            <person name="Castanera R."/>
            <person name="Culley D."/>
            <person name="Daum C."/>
            <person name="Ezra D."/>
            <person name="Gonzalez J."/>
            <person name="Henrissat B."/>
            <person name="Kuo A."/>
            <person name="Liang C."/>
            <person name="Lipzen A."/>
            <person name="Lutzoni F."/>
            <person name="Magnuson J."/>
            <person name="Mondo S."/>
            <person name="Nolan M."/>
            <person name="Ohm R."/>
            <person name="Pangilinan J."/>
            <person name="Park H.-J."/>
            <person name="Ramirez L."/>
            <person name="Alfaro M."/>
            <person name="Sun H."/>
            <person name="Tritt A."/>
            <person name="Yoshinaga Y."/>
            <person name="Zwiers L.-H."/>
            <person name="Turgeon B."/>
            <person name="Goodwin S."/>
            <person name="Spatafora J."/>
            <person name="Crous P."/>
            <person name="Grigoriev I."/>
        </authorList>
    </citation>
    <scope>NUCLEOTIDE SEQUENCE</scope>
    <source>
        <strain evidence="2">CBS 627.86</strain>
    </source>
</reference>
<keyword evidence="3" id="KW-1185">Reference proteome</keyword>
<organism evidence="2 3">
    <name type="scientific">Lophiotrema nucula</name>
    <dbReference type="NCBI Taxonomy" id="690887"/>
    <lineage>
        <taxon>Eukaryota</taxon>
        <taxon>Fungi</taxon>
        <taxon>Dikarya</taxon>
        <taxon>Ascomycota</taxon>
        <taxon>Pezizomycotina</taxon>
        <taxon>Dothideomycetes</taxon>
        <taxon>Pleosporomycetidae</taxon>
        <taxon>Pleosporales</taxon>
        <taxon>Lophiotremataceae</taxon>
        <taxon>Lophiotrema</taxon>
    </lineage>
</organism>
<protein>
    <recommendedName>
        <fullName evidence="4">Fungal-specific transcription factor domain-containing protein</fullName>
    </recommendedName>
</protein>
<dbReference type="AlphaFoldDB" id="A0A6A5ZF28"/>
<dbReference type="OrthoDB" id="3525185at2759"/>
<evidence type="ECO:0000313" key="3">
    <source>
        <dbReference type="Proteomes" id="UP000799770"/>
    </source>
</evidence>
<evidence type="ECO:0000313" key="2">
    <source>
        <dbReference type="EMBL" id="KAF2117031.1"/>
    </source>
</evidence>
<name>A0A6A5ZF28_9PLEO</name>
<dbReference type="InterPro" id="IPR053178">
    <property type="entry name" value="Osmoadaptation_assoc"/>
</dbReference>
<gene>
    <name evidence="2" type="ORF">BDV96DRAFT_644466</name>
</gene>